<dbReference type="RefSeq" id="WP_184297646.1">
    <property type="nucleotide sequence ID" value="NZ_JACHLP010000002.1"/>
</dbReference>
<accession>A0A840L4L4</accession>
<gene>
    <name evidence="1" type="ORF">HNP55_001431</name>
</gene>
<sequence>MQSGIQLSLYIGPVPVPAPREVVEALVQAKVESASGASQSGFELVFELSARSPLRTLFLISGGGSLPLIRVVLVVAINGRSQSIIDGVTTHVETQPGQGGVARLVVKGKDLSALMDVIELPGLPYPAMPPSARVLLCLAKYAALGVIPLVVPSLADIPPLPIQQIPQQRGSDYAYIKRLADESGYVFYLEPGPTPGTSKAYWGPEIRVGEAQPALTTNMDALDNVENISFNFDRERKSMPIVFFQESTSKLPIAVPIPDITPLNPPLGLVPPLPPRIQKLTATAHLSAPAALMAGLAYAGQHSDSVFGTGSLDVGRYGRLLKSRALVGVRGAGLPFDGLYYVSSVSHEIARGSYKQNFSLARNGLVSTLPTVPV</sequence>
<organism evidence="1 2">
    <name type="scientific">Roseateles oligotrophus</name>
    <dbReference type="NCBI Taxonomy" id="1769250"/>
    <lineage>
        <taxon>Bacteria</taxon>
        <taxon>Pseudomonadati</taxon>
        <taxon>Pseudomonadota</taxon>
        <taxon>Betaproteobacteria</taxon>
        <taxon>Burkholderiales</taxon>
        <taxon>Sphaerotilaceae</taxon>
        <taxon>Roseateles</taxon>
    </lineage>
</organism>
<evidence type="ECO:0000313" key="1">
    <source>
        <dbReference type="EMBL" id="MBB4842916.1"/>
    </source>
</evidence>
<protein>
    <recommendedName>
        <fullName evidence="3">Phage protein D</fullName>
    </recommendedName>
</protein>
<dbReference type="AlphaFoldDB" id="A0A840L4L4"/>
<proteinExistence type="predicted"/>
<evidence type="ECO:0008006" key="3">
    <source>
        <dbReference type="Google" id="ProtNLM"/>
    </source>
</evidence>
<name>A0A840L4L4_9BURK</name>
<comment type="caution">
    <text evidence="1">The sequence shown here is derived from an EMBL/GenBank/DDBJ whole genome shotgun (WGS) entry which is preliminary data.</text>
</comment>
<evidence type="ECO:0000313" key="2">
    <source>
        <dbReference type="Proteomes" id="UP000562027"/>
    </source>
</evidence>
<reference evidence="1 2" key="1">
    <citation type="submission" date="2020-08" db="EMBL/GenBank/DDBJ databases">
        <title>Functional genomics of gut bacteria from endangered species of beetles.</title>
        <authorList>
            <person name="Carlos-Shanley C."/>
        </authorList>
    </citation>
    <scope>NUCLEOTIDE SEQUENCE [LARGE SCALE GENOMIC DNA]</scope>
    <source>
        <strain evidence="1 2">S00239</strain>
    </source>
</reference>
<dbReference type="Proteomes" id="UP000562027">
    <property type="component" value="Unassembled WGS sequence"/>
</dbReference>
<dbReference type="EMBL" id="JACHLP010000002">
    <property type="protein sequence ID" value="MBB4842916.1"/>
    <property type="molecule type" value="Genomic_DNA"/>
</dbReference>
<keyword evidence="2" id="KW-1185">Reference proteome</keyword>